<comment type="caution">
    <text evidence="1">The sequence shown here is derived from an EMBL/GenBank/DDBJ whole genome shotgun (WGS) entry which is preliminary data.</text>
</comment>
<evidence type="ECO:0000313" key="1">
    <source>
        <dbReference type="EMBL" id="KAJ1945744.1"/>
    </source>
</evidence>
<name>A0ACC1JBS4_9FUNG</name>
<dbReference type="Proteomes" id="UP001150603">
    <property type="component" value="Unassembled WGS sequence"/>
</dbReference>
<reference evidence="1" key="1">
    <citation type="submission" date="2022-07" db="EMBL/GenBank/DDBJ databases">
        <title>Phylogenomic reconstructions and comparative analyses of Kickxellomycotina fungi.</title>
        <authorList>
            <person name="Reynolds N.K."/>
            <person name="Stajich J.E."/>
            <person name="Barry K."/>
            <person name="Grigoriev I.V."/>
            <person name="Crous P."/>
            <person name="Smith M.E."/>
        </authorList>
    </citation>
    <scope>NUCLEOTIDE SEQUENCE</scope>
    <source>
        <strain evidence="1">NRRL 5244</strain>
    </source>
</reference>
<dbReference type="EMBL" id="JANBPW010001181">
    <property type="protein sequence ID" value="KAJ1945744.1"/>
    <property type="molecule type" value="Genomic_DNA"/>
</dbReference>
<accession>A0ACC1JBS4</accession>
<gene>
    <name evidence="1" type="ORF">FBU59_002220</name>
</gene>
<proteinExistence type="predicted"/>
<evidence type="ECO:0000313" key="2">
    <source>
        <dbReference type="Proteomes" id="UP001150603"/>
    </source>
</evidence>
<organism evidence="1 2">
    <name type="scientific">Linderina macrospora</name>
    <dbReference type="NCBI Taxonomy" id="4868"/>
    <lineage>
        <taxon>Eukaryota</taxon>
        <taxon>Fungi</taxon>
        <taxon>Fungi incertae sedis</taxon>
        <taxon>Zoopagomycota</taxon>
        <taxon>Kickxellomycotina</taxon>
        <taxon>Kickxellomycetes</taxon>
        <taxon>Kickxellales</taxon>
        <taxon>Kickxellaceae</taxon>
        <taxon>Linderina</taxon>
    </lineage>
</organism>
<keyword evidence="2" id="KW-1185">Reference proteome</keyword>
<sequence length="54" mass="5164">MSDLFDVLDPWGNSNGNSTGGGASSGRGGAANAGLGAGLPGMSATPIRNCLGKQ</sequence>
<protein>
    <submittedName>
        <fullName evidence="1">Uncharacterized protein</fullName>
    </submittedName>
</protein>